<feature type="binding site" evidence="10 13">
    <location>
        <position position="33"/>
    </location>
    <ligand>
        <name>a divalent metal cation</name>
        <dbReference type="ChEBI" id="CHEBI:60240"/>
    </ligand>
</feature>
<dbReference type="AlphaFoldDB" id="A0A0K2LCU9"/>
<sequence length="224" mass="24247">MTVKIAPSILSADIMNLERDVRAADKAGADVFHIDLMDGNFVPNMSFSPAIIAGMRRVTDKPLDIHMMIENPDAYIKTVIDAGASTVLIHAESTQHIYRSIELVKKYGAKAGVVVNPGTPLETVKELFPIIDRILVMTVNPGFGGQTFIPGMTKKIQRLDQLRQTAADDNFDIEVDGGINSETIAQCAKAGADIFVAGSYLFNGQDGLESRIDGLRSVALEAKQ</sequence>
<evidence type="ECO:0000256" key="13">
    <source>
        <dbReference type="PIRSR" id="PIRSR001461-2"/>
    </source>
</evidence>
<dbReference type="GO" id="GO:0019323">
    <property type="term" value="P:pentose catabolic process"/>
    <property type="evidence" value="ECO:0007669"/>
    <property type="project" value="UniProtKB-UniRule"/>
</dbReference>
<comment type="cofactor">
    <cofactor evidence="4">
        <name>Zn(2+)</name>
        <dbReference type="ChEBI" id="CHEBI:29105"/>
    </cofactor>
</comment>
<reference evidence="15 16" key="1">
    <citation type="submission" date="2015-08" db="EMBL/GenBank/DDBJ databases">
        <title>Genomic sequence of Lactobacillus heilongjiangensis DSM 28069, isolated from Chinese traditional pickle.</title>
        <authorList>
            <person name="Jiang X."/>
            <person name="Zheng B."/>
            <person name="Cheng H."/>
        </authorList>
    </citation>
    <scope>NUCLEOTIDE SEQUENCE [LARGE SCALE GENOMIC DNA]</scope>
    <source>
        <strain evidence="15 16">DSM 28069</strain>
    </source>
</reference>
<feature type="binding site" evidence="10 13">
    <location>
        <position position="176"/>
    </location>
    <ligand>
        <name>a divalent metal cation</name>
        <dbReference type="ChEBI" id="CHEBI:60240"/>
    </ligand>
</feature>
<keyword evidence="13" id="KW-0464">Manganese</keyword>
<dbReference type="CDD" id="cd00429">
    <property type="entry name" value="RPE"/>
    <property type="match status" value="1"/>
</dbReference>
<keyword evidence="9 10" id="KW-0413">Isomerase</keyword>
<dbReference type="STRING" id="1074467.JP39_06950"/>
<dbReference type="Pfam" id="PF00834">
    <property type="entry name" value="Ribul_P_3_epim"/>
    <property type="match status" value="1"/>
</dbReference>
<evidence type="ECO:0000256" key="5">
    <source>
        <dbReference type="ARBA" id="ARBA00001954"/>
    </source>
</evidence>
<dbReference type="GO" id="GO:0006098">
    <property type="term" value="P:pentose-phosphate shunt"/>
    <property type="evidence" value="ECO:0007669"/>
    <property type="project" value="UniProtKB-UniRule"/>
</dbReference>
<evidence type="ECO:0000256" key="3">
    <source>
        <dbReference type="ARBA" id="ARBA00001941"/>
    </source>
</evidence>
<dbReference type="InterPro" id="IPR011060">
    <property type="entry name" value="RibuloseP-bd_barrel"/>
</dbReference>
<dbReference type="NCBIfam" id="TIGR01163">
    <property type="entry name" value="rpe"/>
    <property type="match status" value="1"/>
</dbReference>
<feature type="binding site" evidence="10 13">
    <location>
        <position position="66"/>
    </location>
    <ligand>
        <name>a divalent metal cation</name>
        <dbReference type="ChEBI" id="CHEBI:60240"/>
    </ligand>
</feature>
<dbReference type="InterPro" id="IPR013785">
    <property type="entry name" value="Aldolase_TIM"/>
</dbReference>
<feature type="binding site" evidence="10">
    <location>
        <begin position="176"/>
        <end position="178"/>
    </location>
    <ligand>
        <name>substrate</name>
    </ligand>
</feature>
<keyword evidence="8 10" id="KW-0479">Metal-binding</keyword>
<comment type="similarity">
    <text evidence="6 10 11">Belongs to the ribulose-phosphate 3-epimerase family.</text>
</comment>
<dbReference type="InterPro" id="IPR026019">
    <property type="entry name" value="Ribul_P_3_epim"/>
</dbReference>
<evidence type="ECO:0000256" key="9">
    <source>
        <dbReference type="ARBA" id="ARBA00023235"/>
    </source>
</evidence>
<comment type="pathway">
    <text evidence="10">Carbohydrate degradation.</text>
</comment>
<dbReference type="PROSITE" id="PS01085">
    <property type="entry name" value="RIBUL_P_3_EPIMER_1"/>
    <property type="match status" value="1"/>
</dbReference>
<dbReference type="HAMAP" id="MF_02227">
    <property type="entry name" value="RPE"/>
    <property type="match status" value="1"/>
</dbReference>
<dbReference type="FunFam" id="3.20.20.70:FF:000004">
    <property type="entry name" value="Ribulose-phosphate 3-epimerase"/>
    <property type="match status" value="1"/>
</dbReference>
<dbReference type="EMBL" id="CP012559">
    <property type="protein sequence ID" value="ALB29124.1"/>
    <property type="molecule type" value="Genomic_DNA"/>
</dbReference>
<feature type="binding site" evidence="14">
    <location>
        <position position="178"/>
    </location>
    <ligand>
        <name>substrate</name>
    </ligand>
</feature>
<dbReference type="SUPFAM" id="SSF51366">
    <property type="entry name" value="Ribulose-phoshate binding barrel"/>
    <property type="match status" value="1"/>
</dbReference>
<dbReference type="PROSITE" id="PS01086">
    <property type="entry name" value="RIBUL_P_3_EPIMER_2"/>
    <property type="match status" value="1"/>
</dbReference>
<dbReference type="Proteomes" id="UP000061546">
    <property type="component" value="Chromosome"/>
</dbReference>
<keyword evidence="16" id="KW-1185">Reference proteome</keyword>
<keyword evidence="13" id="KW-0170">Cobalt</keyword>
<feature type="binding site" evidence="10 14">
    <location>
        <position position="8"/>
    </location>
    <ligand>
        <name>substrate</name>
    </ligand>
</feature>
<gene>
    <name evidence="10" type="primary">rpe</name>
    <name evidence="15" type="ORF">JP39_06950</name>
</gene>
<evidence type="ECO:0000256" key="7">
    <source>
        <dbReference type="ARBA" id="ARBA00013188"/>
    </source>
</evidence>
<dbReference type="InterPro" id="IPR000056">
    <property type="entry name" value="Ribul_P_3_epim-like"/>
</dbReference>
<evidence type="ECO:0000313" key="15">
    <source>
        <dbReference type="EMBL" id="ALB29124.1"/>
    </source>
</evidence>
<evidence type="ECO:0000256" key="14">
    <source>
        <dbReference type="PIRSR" id="PIRSR001461-3"/>
    </source>
</evidence>
<keyword evidence="10 11" id="KW-0119">Carbohydrate metabolism</keyword>
<comment type="cofactor">
    <cofactor evidence="2">
        <name>Mn(2+)</name>
        <dbReference type="ChEBI" id="CHEBI:29035"/>
    </cofactor>
</comment>
<comment type="cofactor">
    <cofactor evidence="3">
        <name>Co(2+)</name>
        <dbReference type="ChEBI" id="CHEBI:48828"/>
    </cofactor>
</comment>
<dbReference type="PIRSF" id="PIRSF001461">
    <property type="entry name" value="RPE"/>
    <property type="match status" value="1"/>
</dbReference>
<comment type="cofactor">
    <cofactor evidence="5">
        <name>Fe(2+)</name>
        <dbReference type="ChEBI" id="CHEBI:29033"/>
    </cofactor>
</comment>
<evidence type="ECO:0000256" key="12">
    <source>
        <dbReference type="PIRSR" id="PIRSR001461-1"/>
    </source>
</evidence>
<comment type="catalytic activity">
    <reaction evidence="1 10 11">
        <text>D-ribulose 5-phosphate = D-xylulose 5-phosphate</text>
        <dbReference type="Rhea" id="RHEA:13677"/>
        <dbReference type="ChEBI" id="CHEBI:57737"/>
        <dbReference type="ChEBI" id="CHEBI:58121"/>
        <dbReference type="EC" id="5.1.3.1"/>
    </reaction>
</comment>
<evidence type="ECO:0000256" key="10">
    <source>
        <dbReference type="HAMAP-Rule" id="MF_02227"/>
    </source>
</evidence>
<dbReference type="PANTHER" id="PTHR11749">
    <property type="entry name" value="RIBULOSE-5-PHOSPHATE-3-EPIMERASE"/>
    <property type="match status" value="1"/>
</dbReference>
<dbReference type="GO" id="GO:0046872">
    <property type="term" value="F:metal ion binding"/>
    <property type="evidence" value="ECO:0007669"/>
    <property type="project" value="UniProtKB-UniRule"/>
</dbReference>
<dbReference type="RefSeq" id="WP_041499624.1">
    <property type="nucleotide sequence ID" value="NZ_BJDV01000001.1"/>
</dbReference>
<feature type="binding site" evidence="10 14">
    <location>
        <position position="66"/>
    </location>
    <ligand>
        <name>substrate</name>
    </ligand>
</feature>
<comment type="cofactor">
    <cofactor evidence="10 13">
        <name>a divalent metal cation</name>
        <dbReference type="ChEBI" id="CHEBI:60240"/>
    </cofactor>
    <text evidence="10 13">Binds 1 divalent metal cation per subunit.</text>
</comment>
<feature type="binding site" evidence="10 14">
    <location>
        <begin position="142"/>
        <end position="145"/>
    </location>
    <ligand>
        <name>substrate</name>
    </ligand>
</feature>
<evidence type="ECO:0000256" key="1">
    <source>
        <dbReference type="ARBA" id="ARBA00001782"/>
    </source>
</evidence>
<organism evidence="15 16">
    <name type="scientific">Companilactobacillus heilongjiangensis</name>
    <dbReference type="NCBI Taxonomy" id="1074467"/>
    <lineage>
        <taxon>Bacteria</taxon>
        <taxon>Bacillati</taxon>
        <taxon>Bacillota</taxon>
        <taxon>Bacilli</taxon>
        <taxon>Lactobacillales</taxon>
        <taxon>Lactobacillaceae</taxon>
        <taxon>Companilactobacillus</taxon>
    </lineage>
</organism>
<evidence type="ECO:0000256" key="4">
    <source>
        <dbReference type="ARBA" id="ARBA00001947"/>
    </source>
</evidence>
<feature type="active site" description="Proton acceptor" evidence="10 12">
    <location>
        <position position="35"/>
    </location>
</feature>
<comment type="function">
    <text evidence="10">Catalyzes the reversible epimerization of D-ribulose 5-phosphate to D-xylulose 5-phosphate.</text>
</comment>
<dbReference type="NCBIfam" id="NF004076">
    <property type="entry name" value="PRK05581.1-4"/>
    <property type="match status" value="1"/>
</dbReference>
<feature type="binding site" evidence="10 13">
    <location>
        <position position="35"/>
    </location>
    <ligand>
        <name>a divalent metal cation</name>
        <dbReference type="ChEBI" id="CHEBI:60240"/>
    </ligand>
</feature>
<feature type="binding site" evidence="10 14">
    <location>
        <begin position="198"/>
        <end position="199"/>
    </location>
    <ligand>
        <name>substrate</name>
    </ligand>
</feature>
<evidence type="ECO:0000256" key="6">
    <source>
        <dbReference type="ARBA" id="ARBA00009541"/>
    </source>
</evidence>
<evidence type="ECO:0000313" key="16">
    <source>
        <dbReference type="Proteomes" id="UP000061546"/>
    </source>
</evidence>
<dbReference type="Gene3D" id="3.20.20.70">
    <property type="entry name" value="Aldolase class I"/>
    <property type="match status" value="1"/>
</dbReference>
<evidence type="ECO:0000256" key="2">
    <source>
        <dbReference type="ARBA" id="ARBA00001936"/>
    </source>
</evidence>
<dbReference type="OrthoDB" id="1645589at2"/>
<keyword evidence="13" id="KW-0862">Zinc</keyword>
<accession>A0A0K2LCU9</accession>
<feature type="active site" description="Proton donor" evidence="10 12">
    <location>
        <position position="176"/>
    </location>
</feature>
<evidence type="ECO:0000256" key="8">
    <source>
        <dbReference type="ARBA" id="ARBA00022723"/>
    </source>
</evidence>
<dbReference type="GO" id="GO:0005737">
    <property type="term" value="C:cytoplasm"/>
    <property type="evidence" value="ECO:0007669"/>
    <property type="project" value="UniProtKB-ARBA"/>
</dbReference>
<dbReference type="KEGG" id="lhi:JP39_06950"/>
<protein>
    <recommendedName>
        <fullName evidence="7 10">Ribulose-phosphate 3-epimerase</fullName>
        <ecNumber evidence="7 10">5.1.3.1</ecNumber>
    </recommendedName>
</protein>
<evidence type="ECO:0000256" key="11">
    <source>
        <dbReference type="PIRNR" id="PIRNR001461"/>
    </source>
</evidence>
<dbReference type="EC" id="5.1.3.1" evidence="7 10"/>
<name>A0A0K2LCU9_9LACO</name>
<dbReference type="GO" id="GO:0004750">
    <property type="term" value="F:D-ribulose-phosphate 3-epimerase activity"/>
    <property type="evidence" value="ECO:0007669"/>
    <property type="project" value="UniProtKB-UniRule"/>
</dbReference>
<proteinExistence type="inferred from homology"/>